<proteinExistence type="predicted"/>
<name>X1FQ98_9ZZZZ</name>
<sequence length="39" mass="4536">MIGEKNRKKTEVNWEIKESKKVGEGEKALLSISLKIHHF</sequence>
<comment type="caution">
    <text evidence="1">The sequence shown here is derived from an EMBL/GenBank/DDBJ whole genome shotgun (WGS) entry which is preliminary data.</text>
</comment>
<dbReference type="AlphaFoldDB" id="X1FQ98"/>
<organism evidence="1">
    <name type="scientific">marine sediment metagenome</name>
    <dbReference type="NCBI Taxonomy" id="412755"/>
    <lineage>
        <taxon>unclassified sequences</taxon>
        <taxon>metagenomes</taxon>
        <taxon>ecological metagenomes</taxon>
    </lineage>
</organism>
<evidence type="ECO:0000313" key="1">
    <source>
        <dbReference type="EMBL" id="GAH47162.1"/>
    </source>
</evidence>
<dbReference type="EMBL" id="BARU01006416">
    <property type="protein sequence ID" value="GAH47162.1"/>
    <property type="molecule type" value="Genomic_DNA"/>
</dbReference>
<accession>X1FQ98</accession>
<protein>
    <submittedName>
        <fullName evidence="1">Uncharacterized protein</fullName>
    </submittedName>
</protein>
<reference evidence="1" key="1">
    <citation type="journal article" date="2014" name="Front. Microbiol.">
        <title>High frequency of phylogenetically diverse reductive dehalogenase-homologous genes in deep subseafloor sedimentary metagenomes.</title>
        <authorList>
            <person name="Kawai M."/>
            <person name="Futagami T."/>
            <person name="Toyoda A."/>
            <person name="Takaki Y."/>
            <person name="Nishi S."/>
            <person name="Hori S."/>
            <person name="Arai W."/>
            <person name="Tsubouchi T."/>
            <person name="Morono Y."/>
            <person name="Uchiyama I."/>
            <person name="Ito T."/>
            <person name="Fujiyama A."/>
            <person name="Inagaki F."/>
            <person name="Takami H."/>
        </authorList>
    </citation>
    <scope>NUCLEOTIDE SEQUENCE</scope>
    <source>
        <strain evidence="1">Expedition CK06-06</strain>
    </source>
</reference>
<gene>
    <name evidence="1" type="ORF">S03H2_12624</name>
</gene>